<reference evidence="12 13" key="1">
    <citation type="submission" date="2018-10" db="EMBL/GenBank/DDBJ databases">
        <title>Genomic Encyclopedia of Type Strains, Phase IV (KMG-IV): sequencing the most valuable type-strain genomes for metagenomic binning, comparative biology and taxonomic classification.</title>
        <authorList>
            <person name="Goeker M."/>
        </authorList>
    </citation>
    <scope>NUCLEOTIDE SEQUENCE [LARGE SCALE GENOMIC DNA]</scope>
    <source>
        <strain evidence="12 13">DSM 26916</strain>
    </source>
</reference>
<dbReference type="GO" id="GO:0005886">
    <property type="term" value="C:plasma membrane"/>
    <property type="evidence" value="ECO:0007669"/>
    <property type="project" value="UniProtKB-SubCell"/>
</dbReference>
<feature type="transmembrane region" description="Helical" evidence="10">
    <location>
        <begin position="827"/>
        <end position="847"/>
    </location>
</feature>
<dbReference type="RefSeq" id="WP_121242074.1">
    <property type="nucleotide sequence ID" value="NZ_BHVV01000008.1"/>
</dbReference>
<feature type="transmembrane region" description="Helical" evidence="10">
    <location>
        <begin position="90"/>
        <end position="110"/>
    </location>
</feature>
<dbReference type="InterPro" id="IPR018303">
    <property type="entry name" value="ATPase_P-typ_P_site"/>
</dbReference>
<dbReference type="SFLD" id="SFLDG00002">
    <property type="entry name" value="C1.7:_P-type_atpase_like"/>
    <property type="match status" value="1"/>
</dbReference>
<feature type="transmembrane region" description="Helical" evidence="10">
    <location>
        <begin position="255"/>
        <end position="276"/>
    </location>
</feature>
<dbReference type="InterPro" id="IPR006068">
    <property type="entry name" value="ATPase_P-typ_cation-transptr_C"/>
</dbReference>
<dbReference type="EMBL" id="RCCI01000005">
    <property type="protein sequence ID" value="RLJ65317.1"/>
    <property type="molecule type" value="Genomic_DNA"/>
</dbReference>
<dbReference type="SMART" id="SM00831">
    <property type="entry name" value="Cation_ATPase_N"/>
    <property type="match status" value="1"/>
</dbReference>
<evidence type="ECO:0000256" key="3">
    <source>
        <dbReference type="ARBA" id="ARBA00022475"/>
    </source>
</evidence>
<keyword evidence="3" id="KW-1003">Cell membrane</keyword>
<dbReference type="Proteomes" id="UP000268908">
    <property type="component" value="Unassembled WGS sequence"/>
</dbReference>
<dbReference type="GO" id="GO:0015662">
    <property type="term" value="F:P-type ion transporter activity"/>
    <property type="evidence" value="ECO:0007669"/>
    <property type="project" value="UniProtKB-ARBA"/>
</dbReference>
<protein>
    <submittedName>
        <fullName evidence="12">Sodium/potassium-transporting ATPase subunit alpha</fullName>
    </submittedName>
</protein>
<dbReference type="Pfam" id="PF00689">
    <property type="entry name" value="Cation_ATPase_C"/>
    <property type="match status" value="1"/>
</dbReference>
<dbReference type="InterPro" id="IPR044492">
    <property type="entry name" value="P_typ_ATPase_HD_dom"/>
</dbReference>
<dbReference type="InterPro" id="IPR004014">
    <property type="entry name" value="ATPase_P-typ_cation-transptr_N"/>
</dbReference>
<name>A0A497XH49_9PROT</name>
<evidence type="ECO:0000259" key="11">
    <source>
        <dbReference type="SMART" id="SM00831"/>
    </source>
</evidence>
<accession>A0A497XH49</accession>
<keyword evidence="6" id="KW-0067">ATP-binding</keyword>
<evidence type="ECO:0000256" key="6">
    <source>
        <dbReference type="ARBA" id="ARBA00022840"/>
    </source>
</evidence>
<evidence type="ECO:0000256" key="2">
    <source>
        <dbReference type="ARBA" id="ARBA00005675"/>
    </source>
</evidence>
<comment type="caution">
    <text evidence="12">The sequence shown here is derived from an EMBL/GenBank/DDBJ whole genome shotgun (WGS) entry which is preliminary data.</text>
</comment>
<feature type="transmembrane region" description="Helical" evidence="10">
    <location>
        <begin position="741"/>
        <end position="767"/>
    </location>
</feature>
<dbReference type="PANTHER" id="PTHR43294:SF21">
    <property type="entry name" value="CATION TRANSPORTING ATPASE"/>
    <property type="match status" value="1"/>
</dbReference>
<dbReference type="SFLD" id="SFLDF00027">
    <property type="entry name" value="p-type_atpase"/>
    <property type="match status" value="1"/>
</dbReference>
<keyword evidence="4 10" id="KW-0812">Transmembrane</keyword>
<gene>
    <name evidence="12" type="ORF">DFR35_1977</name>
</gene>
<dbReference type="SFLD" id="SFLDS00003">
    <property type="entry name" value="Haloacid_Dehalogenase"/>
    <property type="match status" value="1"/>
</dbReference>
<dbReference type="Gene3D" id="1.20.1110.10">
    <property type="entry name" value="Calcium-transporting ATPase, transmembrane domain"/>
    <property type="match status" value="1"/>
</dbReference>
<dbReference type="FunFam" id="3.40.50.1000:FF:000083">
    <property type="entry name" value="Sodium/potassium-transporting ATPase subunit alpha"/>
    <property type="match status" value="1"/>
</dbReference>
<feature type="transmembrane region" description="Helical" evidence="10">
    <location>
        <begin position="60"/>
        <end position="78"/>
    </location>
</feature>
<keyword evidence="13" id="KW-1185">Reference proteome</keyword>
<dbReference type="Gene3D" id="2.70.150.10">
    <property type="entry name" value="Calcium-transporting ATPase, cytoplasmic transduction domain A"/>
    <property type="match status" value="1"/>
</dbReference>
<dbReference type="InterPro" id="IPR059000">
    <property type="entry name" value="ATPase_P-type_domA"/>
</dbReference>
<keyword evidence="9 10" id="KW-0472">Membrane</keyword>
<feature type="domain" description="Cation-transporting P-type ATPase N-terminal" evidence="11">
    <location>
        <begin position="7"/>
        <end position="80"/>
    </location>
</feature>
<dbReference type="OrthoDB" id="8552577at2"/>
<comment type="similarity">
    <text evidence="2">Belongs to the cation transport ATPase (P-type) (TC 3.A.3) family. Type IIA subfamily.</text>
</comment>
<dbReference type="PRINTS" id="PR00119">
    <property type="entry name" value="CATATPASE"/>
</dbReference>
<dbReference type="InterPro" id="IPR023298">
    <property type="entry name" value="ATPase_P-typ_TM_dom_sf"/>
</dbReference>
<evidence type="ECO:0000256" key="8">
    <source>
        <dbReference type="ARBA" id="ARBA00022989"/>
    </source>
</evidence>
<organism evidence="12 13">
    <name type="scientific">Sulfurisoma sediminicola</name>
    <dbReference type="NCBI Taxonomy" id="1381557"/>
    <lineage>
        <taxon>Bacteria</taxon>
        <taxon>Pseudomonadati</taxon>
        <taxon>Pseudomonadota</taxon>
        <taxon>Betaproteobacteria</taxon>
        <taxon>Nitrosomonadales</taxon>
        <taxon>Sterolibacteriaceae</taxon>
        <taxon>Sulfurisoma</taxon>
    </lineage>
</organism>
<dbReference type="PROSITE" id="PS00154">
    <property type="entry name" value="ATPASE_E1_E2"/>
    <property type="match status" value="1"/>
</dbReference>
<evidence type="ECO:0000313" key="12">
    <source>
        <dbReference type="EMBL" id="RLJ65317.1"/>
    </source>
</evidence>
<evidence type="ECO:0000256" key="4">
    <source>
        <dbReference type="ARBA" id="ARBA00022692"/>
    </source>
</evidence>
<dbReference type="SUPFAM" id="SSF81665">
    <property type="entry name" value="Calcium ATPase, transmembrane domain M"/>
    <property type="match status" value="1"/>
</dbReference>
<sequence>MNPPVPHIAEQSPDAALAALGSGPQGLSAAEARRRLAEFGPNRVEPAARDPVWLTLAREFTHFFALILWLAAALALVAEHFGPGQGMAELGLAIVGVIVVNGCFSFWQAWRAEAALAALSQLLPQQVQVRRDGLTLEVPAAELVPGDIVLLAEGAKVPADCRLIESWGLRVNLATLTGESRPKARSADAISDAIPDPLAARALVLAGTLIVSGECSAVVFATGMRTEFGRIAHLTQTAGEVESPLQKEIRRVSRLVALLALTLGLVFFAIGQAIGLPFWANFMFAIGIIVANVPEGMLPTVTLSLALATQRMARRNALVRHLPAVETLGSATVILTDKTGTLTQNRMTVRELFVAGCHRLAAERWPRAYDLHLRAVARFCHSLKFPNGAPSGDPMEIALWQFAGEIPELGSRAGEIPFDAERRRMSVITRETAGSEFLWCKGAPETVLPLCSTWLEGDVSRPFDAQAQETLRRAQNDMADRGLRVLALAWKPLAAGAGEPSEDGLELCGLIGLEDPPRPDVHEAVNRCHEAGIRVIMVTGDHPHTAVALAREVDVVRTSAPTVLTGDEVRRMDPASLQLALDAPEILFARVSAEQKMLIVQALQRKGEIVAVTGDGVNDAPALKTADIGIAMGLSGTDVAREAADIVLLDDHFGTIVNAIEEGRAVFENIRKFITYIFTHNFAELVPFLAFVLFRIPLPLTAILVLAIDLGTDTIPALALGAEPPHSDLMRRPPRRRDEHLFTWPMFARAYGFLGPLEALAAMATFFFVLDAAGWHYGQTFAPADPIYLQATTACFAGIVLTQMVNIFVCRHPLLPAWRFPLFENRLLFAGLAFEFLLLLAIVYTPWGNRLFGTAPLAAEVWLFALPFALALGVLEEARKAIVRRMSD</sequence>
<evidence type="ECO:0000256" key="9">
    <source>
        <dbReference type="ARBA" id="ARBA00023136"/>
    </source>
</evidence>
<evidence type="ECO:0000313" key="13">
    <source>
        <dbReference type="Proteomes" id="UP000268908"/>
    </source>
</evidence>
<feature type="transmembrane region" description="Helical" evidence="10">
    <location>
        <begin position="282"/>
        <end position="308"/>
    </location>
</feature>
<evidence type="ECO:0000256" key="10">
    <source>
        <dbReference type="SAM" id="Phobius"/>
    </source>
</evidence>
<dbReference type="SUPFAM" id="SSF56784">
    <property type="entry name" value="HAD-like"/>
    <property type="match status" value="1"/>
</dbReference>
<keyword evidence="7" id="KW-1278">Translocase</keyword>
<dbReference type="Gene3D" id="3.40.1110.10">
    <property type="entry name" value="Calcium-transporting ATPase, cytoplasmic domain N"/>
    <property type="match status" value="1"/>
</dbReference>
<evidence type="ECO:0000256" key="5">
    <source>
        <dbReference type="ARBA" id="ARBA00022741"/>
    </source>
</evidence>
<feature type="transmembrane region" description="Helical" evidence="10">
    <location>
        <begin position="673"/>
        <end position="694"/>
    </location>
</feature>
<dbReference type="GO" id="GO:0005524">
    <property type="term" value="F:ATP binding"/>
    <property type="evidence" value="ECO:0007669"/>
    <property type="project" value="UniProtKB-KW"/>
</dbReference>
<feature type="transmembrane region" description="Helical" evidence="10">
    <location>
        <begin position="853"/>
        <end position="875"/>
    </location>
</feature>
<dbReference type="SUPFAM" id="SSF81653">
    <property type="entry name" value="Calcium ATPase, transduction domain A"/>
    <property type="match status" value="1"/>
</dbReference>
<dbReference type="NCBIfam" id="TIGR01494">
    <property type="entry name" value="ATPase_P-type"/>
    <property type="match status" value="3"/>
</dbReference>
<dbReference type="PRINTS" id="PR00120">
    <property type="entry name" value="HATPASE"/>
</dbReference>
<dbReference type="AlphaFoldDB" id="A0A497XH49"/>
<dbReference type="InterPro" id="IPR008250">
    <property type="entry name" value="ATPase_P-typ_transduc_dom_A_sf"/>
</dbReference>
<dbReference type="Pfam" id="PF13246">
    <property type="entry name" value="Cation_ATPase"/>
    <property type="match status" value="1"/>
</dbReference>
<dbReference type="SUPFAM" id="SSF81660">
    <property type="entry name" value="Metal cation-transporting ATPase, ATP-binding domain N"/>
    <property type="match status" value="1"/>
</dbReference>
<dbReference type="InterPro" id="IPR050510">
    <property type="entry name" value="Cation_transp_ATPase_P-type"/>
</dbReference>
<dbReference type="InterPro" id="IPR023299">
    <property type="entry name" value="ATPase_P-typ_cyto_dom_N"/>
</dbReference>
<dbReference type="GO" id="GO:0016887">
    <property type="term" value="F:ATP hydrolysis activity"/>
    <property type="evidence" value="ECO:0007669"/>
    <property type="project" value="InterPro"/>
</dbReference>
<dbReference type="InterPro" id="IPR001757">
    <property type="entry name" value="P_typ_ATPase"/>
</dbReference>
<proteinExistence type="inferred from homology"/>
<keyword evidence="5" id="KW-0547">Nucleotide-binding</keyword>
<dbReference type="InterPro" id="IPR036412">
    <property type="entry name" value="HAD-like_sf"/>
</dbReference>
<comment type="subcellular location">
    <subcellularLocation>
        <location evidence="1">Cell membrane</location>
        <topology evidence="1">Multi-pass membrane protein</topology>
    </subcellularLocation>
</comment>
<feature type="transmembrane region" description="Helical" evidence="10">
    <location>
        <begin position="700"/>
        <end position="720"/>
    </location>
</feature>
<dbReference type="InterPro" id="IPR023214">
    <property type="entry name" value="HAD_sf"/>
</dbReference>
<feature type="transmembrane region" description="Helical" evidence="10">
    <location>
        <begin position="787"/>
        <end position="807"/>
    </location>
</feature>
<evidence type="ECO:0000256" key="1">
    <source>
        <dbReference type="ARBA" id="ARBA00004651"/>
    </source>
</evidence>
<dbReference type="Gene3D" id="3.40.50.1000">
    <property type="entry name" value="HAD superfamily/HAD-like"/>
    <property type="match status" value="1"/>
</dbReference>
<feature type="transmembrane region" description="Helical" evidence="10">
    <location>
        <begin position="198"/>
        <end position="221"/>
    </location>
</feature>
<keyword evidence="8 10" id="KW-1133">Transmembrane helix</keyword>
<dbReference type="Pfam" id="PF00690">
    <property type="entry name" value="Cation_ATPase_N"/>
    <property type="match status" value="1"/>
</dbReference>
<dbReference type="PANTHER" id="PTHR43294">
    <property type="entry name" value="SODIUM/POTASSIUM-TRANSPORTING ATPASE SUBUNIT ALPHA"/>
    <property type="match status" value="1"/>
</dbReference>
<dbReference type="Pfam" id="PF00122">
    <property type="entry name" value="E1-E2_ATPase"/>
    <property type="match status" value="1"/>
</dbReference>
<evidence type="ECO:0000256" key="7">
    <source>
        <dbReference type="ARBA" id="ARBA00022967"/>
    </source>
</evidence>